<evidence type="ECO:0000256" key="3">
    <source>
        <dbReference type="ARBA" id="ARBA00007275"/>
    </source>
</evidence>
<dbReference type="InterPro" id="IPR000086">
    <property type="entry name" value="NUDIX_hydrolase_dom"/>
</dbReference>
<name>A0ABS7JHD9_9SPHN</name>
<dbReference type="PANTHER" id="PTHR11839:SF18">
    <property type="entry name" value="NUDIX HYDROLASE DOMAIN-CONTAINING PROTEIN"/>
    <property type="match status" value="1"/>
</dbReference>
<comment type="cofactor">
    <cofactor evidence="2">
        <name>Mg(2+)</name>
        <dbReference type="ChEBI" id="CHEBI:18420"/>
    </cofactor>
</comment>
<evidence type="ECO:0000256" key="7">
    <source>
        <dbReference type="ARBA" id="ARBA00032272"/>
    </source>
</evidence>
<comment type="caution">
    <text evidence="9">The sequence shown here is derived from an EMBL/GenBank/DDBJ whole genome shotgun (WGS) entry which is preliminary data.</text>
</comment>
<dbReference type="Proteomes" id="UP000776651">
    <property type="component" value="Unassembled WGS sequence"/>
</dbReference>
<dbReference type="Pfam" id="PF00293">
    <property type="entry name" value="NUDIX"/>
    <property type="match status" value="1"/>
</dbReference>
<organism evidence="9 10">
    <name type="scientific">Qipengyuania pacifica</name>
    <dbReference type="NCBI Taxonomy" id="2860199"/>
    <lineage>
        <taxon>Bacteria</taxon>
        <taxon>Pseudomonadati</taxon>
        <taxon>Pseudomonadota</taxon>
        <taxon>Alphaproteobacteria</taxon>
        <taxon>Sphingomonadales</taxon>
        <taxon>Erythrobacteraceae</taxon>
        <taxon>Qipengyuania</taxon>
    </lineage>
</organism>
<evidence type="ECO:0000259" key="8">
    <source>
        <dbReference type="PROSITE" id="PS51462"/>
    </source>
</evidence>
<feature type="domain" description="Nudix hydrolase" evidence="8">
    <location>
        <begin position="34"/>
        <end position="169"/>
    </location>
</feature>
<evidence type="ECO:0000256" key="6">
    <source>
        <dbReference type="ARBA" id="ARBA00032162"/>
    </source>
</evidence>
<reference evidence="9 10" key="1">
    <citation type="submission" date="2021-08" db="EMBL/GenBank/DDBJ databases">
        <title>Comparative Genomics Analysis of the Genus Qipengyuania Reveals Extensive Genetic Diversity and Metabolic Versatility, Including the Description of Fifteen Novel Species.</title>
        <authorList>
            <person name="Liu Y."/>
        </authorList>
    </citation>
    <scope>NUCLEOTIDE SEQUENCE [LARGE SCALE GENOMIC DNA]</scope>
    <source>
        <strain evidence="9 10">GH25</strain>
    </source>
</reference>
<comment type="catalytic activity">
    <reaction evidence="1">
        <text>GDP-alpha-D-mannose + H2O = alpha-D-mannose 1-phosphate + GMP + 2 H(+)</text>
        <dbReference type="Rhea" id="RHEA:27978"/>
        <dbReference type="ChEBI" id="CHEBI:15377"/>
        <dbReference type="ChEBI" id="CHEBI:15378"/>
        <dbReference type="ChEBI" id="CHEBI:57527"/>
        <dbReference type="ChEBI" id="CHEBI:58115"/>
        <dbReference type="ChEBI" id="CHEBI:58409"/>
    </reaction>
</comment>
<proteinExistence type="inferred from homology"/>
<gene>
    <name evidence="9" type="ORF">K3177_13010</name>
</gene>
<evidence type="ECO:0000313" key="10">
    <source>
        <dbReference type="Proteomes" id="UP000776651"/>
    </source>
</evidence>
<evidence type="ECO:0000256" key="1">
    <source>
        <dbReference type="ARBA" id="ARBA00000847"/>
    </source>
</evidence>
<dbReference type="PANTHER" id="PTHR11839">
    <property type="entry name" value="UDP/ADP-SUGAR PYROPHOSPHATASE"/>
    <property type="match status" value="1"/>
</dbReference>
<dbReference type="RefSeq" id="WP_221598597.1">
    <property type="nucleotide sequence ID" value="NZ_JAIGNQ010000004.1"/>
</dbReference>
<keyword evidence="10" id="KW-1185">Reference proteome</keyword>
<dbReference type="GO" id="GO:0016787">
    <property type="term" value="F:hydrolase activity"/>
    <property type="evidence" value="ECO:0007669"/>
    <property type="project" value="UniProtKB-KW"/>
</dbReference>
<comment type="similarity">
    <text evidence="3">Belongs to the Nudix hydrolase family. NudK subfamily.</text>
</comment>
<sequence>MPVPDHDADEKIVWQGKYITAKTRGRWEYVGRPRNIRAAVILAVDEDDHVLLVEQYRVPLGRPCIELPAGLIGDEADFEGEDPLVAAGRELVEETGYRADVLEDLGTFWSSPGMVSESFTLVRASQLAKVGEGGGVGGENITVHRVALSDIAAFTAAKRADGCGIDVRVLMLLGQGILAGE</sequence>
<protein>
    <recommendedName>
        <fullName evidence="4">GDP-mannose pyrophosphatase</fullName>
    </recommendedName>
    <alternativeName>
        <fullName evidence="6">GDP-mannose hydrolase</fullName>
    </alternativeName>
    <alternativeName>
        <fullName evidence="7">GDPMK</fullName>
    </alternativeName>
</protein>
<evidence type="ECO:0000313" key="9">
    <source>
        <dbReference type="EMBL" id="MBX7489435.1"/>
    </source>
</evidence>
<dbReference type="PROSITE" id="PS51462">
    <property type="entry name" value="NUDIX"/>
    <property type="match status" value="1"/>
</dbReference>
<dbReference type="SUPFAM" id="SSF55811">
    <property type="entry name" value="Nudix"/>
    <property type="match status" value="1"/>
</dbReference>
<dbReference type="Gene3D" id="3.90.79.10">
    <property type="entry name" value="Nucleoside Triphosphate Pyrophosphohydrolase"/>
    <property type="match status" value="1"/>
</dbReference>
<dbReference type="CDD" id="cd03424">
    <property type="entry name" value="NUDIX_ADPRase_Nudt5_UGPPase_Nudt14"/>
    <property type="match status" value="1"/>
</dbReference>
<dbReference type="InterPro" id="IPR015797">
    <property type="entry name" value="NUDIX_hydrolase-like_dom_sf"/>
</dbReference>
<accession>A0ABS7JHD9</accession>
<dbReference type="EMBL" id="JAIGNQ010000004">
    <property type="protein sequence ID" value="MBX7489435.1"/>
    <property type="molecule type" value="Genomic_DNA"/>
</dbReference>
<keyword evidence="5 9" id="KW-0378">Hydrolase</keyword>
<evidence type="ECO:0000256" key="5">
    <source>
        <dbReference type="ARBA" id="ARBA00022801"/>
    </source>
</evidence>
<evidence type="ECO:0000256" key="4">
    <source>
        <dbReference type="ARBA" id="ARBA00016377"/>
    </source>
</evidence>
<evidence type="ECO:0000256" key="2">
    <source>
        <dbReference type="ARBA" id="ARBA00001946"/>
    </source>
</evidence>